<evidence type="ECO:0000256" key="1">
    <source>
        <dbReference type="SAM" id="SignalP"/>
    </source>
</evidence>
<reference evidence="2 3" key="1">
    <citation type="submission" date="2018-08" db="EMBL/GenBank/DDBJ databases">
        <title>Muricauda nanhaiensis sp. nov., isolated from seawater of the South China Sea.</title>
        <authorList>
            <person name="Dang Y."/>
        </authorList>
    </citation>
    <scope>NUCLEOTIDE SEQUENCE [LARGE SCALE GENOMIC DNA]</scope>
    <source>
        <strain evidence="2 3">SM1704</strain>
    </source>
</reference>
<dbReference type="OrthoDB" id="1162521at2"/>
<name>A0A371JTW9_9FLAO</name>
<organism evidence="2 3">
    <name type="scientific">Flagellimonas nanhaiensis</name>
    <dbReference type="NCBI Taxonomy" id="2292706"/>
    <lineage>
        <taxon>Bacteria</taxon>
        <taxon>Pseudomonadati</taxon>
        <taxon>Bacteroidota</taxon>
        <taxon>Flavobacteriia</taxon>
        <taxon>Flavobacteriales</taxon>
        <taxon>Flavobacteriaceae</taxon>
        <taxon>Flagellimonas</taxon>
    </lineage>
</organism>
<dbReference type="Pfam" id="PF20125">
    <property type="entry name" value="DUF6515"/>
    <property type="match status" value="1"/>
</dbReference>
<proteinExistence type="predicted"/>
<comment type="caution">
    <text evidence="2">The sequence shown here is derived from an EMBL/GenBank/DDBJ whole genome shotgun (WGS) entry which is preliminary data.</text>
</comment>
<dbReference type="Proteomes" id="UP000261828">
    <property type="component" value="Unassembled WGS sequence"/>
</dbReference>
<gene>
    <name evidence="2" type="ORF">DX873_03355</name>
</gene>
<dbReference type="EMBL" id="QTJX01000001">
    <property type="protein sequence ID" value="RDY61219.1"/>
    <property type="molecule type" value="Genomic_DNA"/>
</dbReference>
<feature type="chain" id="PRO_5016713367" evidence="1">
    <location>
        <begin position="23"/>
        <end position="116"/>
    </location>
</feature>
<evidence type="ECO:0000313" key="3">
    <source>
        <dbReference type="Proteomes" id="UP000261828"/>
    </source>
</evidence>
<accession>A0A371JTW9</accession>
<keyword evidence="1" id="KW-0732">Signal</keyword>
<dbReference type="AlphaFoldDB" id="A0A371JTW9"/>
<feature type="signal peptide" evidence="1">
    <location>
        <begin position="1"/>
        <end position="22"/>
    </location>
</feature>
<protein>
    <submittedName>
        <fullName evidence="2">Uncharacterized protein</fullName>
    </submittedName>
</protein>
<sequence length="116" mass="13167">MKALKTILVTIALVGSIVAASAQKTVVRIYPKHGTVVATISKPRVVVHKKTNFYVSDGIWYKARGRKYVVCAAPVGFKVRTLPRAHRVVYVKGRKFYKYRGVWYKKRGRNFVVVTV</sequence>
<evidence type="ECO:0000313" key="2">
    <source>
        <dbReference type="EMBL" id="RDY61219.1"/>
    </source>
</evidence>
<keyword evidence="3" id="KW-1185">Reference proteome</keyword>
<dbReference type="InterPro" id="IPR045398">
    <property type="entry name" value="DUF6515"/>
</dbReference>
<dbReference type="RefSeq" id="WP_116183103.1">
    <property type="nucleotide sequence ID" value="NZ_QTJX01000001.1"/>
</dbReference>